<dbReference type="PROSITE" id="PS00282">
    <property type="entry name" value="KAZAL_1"/>
    <property type="match status" value="1"/>
</dbReference>
<keyword evidence="6" id="KW-0131">Cell cycle</keyword>
<keyword evidence="3" id="KW-0132">Cell division</keyword>
<accession>A0A8J2L6E0</accession>
<dbReference type="InterPro" id="IPR037679">
    <property type="entry name" value="Apc5"/>
</dbReference>
<dbReference type="OrthoDB" id="126772at2759"/>
<comment type="similarity">
    <text evidence="1">Belongs to the APC5 family.</text>
</comment>
<evidence type="ECO:0000256" key="6">
    <source>
        <dbReference type="ARBA" id="ARBA00023306"/>
    </source>
</evidence>
<feature type="compositionally biased region" description="Polar residues" evidence="7">
    <location>
        <begin position="330"/>
        <end position="341"/>
    </location>
</feature>
<reference evidence="9" key="1">
    <citation type="submission" date="2021-06" db="EMBL/GenBank/DDBJ databases">
        <authorList>
            <person name="Hodson N. C."/>
            <person name="Mongue J. A."/>
            <person name="Jaron S. K."/>
        </authorList>
    </citation>
    <scope>NUCLEOTIDE SEQUENCE</scope>
</reference>
<sequence length="1105" mass="126527">MQANSEAPRQDKCWRVLREGEVSPFKIVTVIFIRESYIHVELRRGSPEERCATVRLMHDLITSHDMSFPEFKAVIEDPKNSVRPEILKRFNKVLLNLEEVNASFLYELVHSVIDVETTQTNILRKRITKSSPFGKFLRVVLLNLRKMSYPQALYLFQQLCGYLHPTIEFKRPCWLSRSAFQSVDTVKIKTETPVVIKREVEDFQENIPVAQSSSVAPAEKPESSKSFQSHSTSKSGKPDKRRKKGLDIFLNLTQNRKKNGLIGLSMNVKAQYEHEKKRYQGLILPQEEETYCDTLHLRKEKIQRTLEAVKNLRMSWNPESTISKKLDFSSLESSPETSFQPKRQRQRSTPKKIVKSPRKAKSLPNEISVAADDDSDYFLSETESAGKEAAITPTKRGTRSSSSATTNLTSKGVKLSEKDKKSTELKRKISLSDLAMEARRKPKNLEKPELVVASKRWANVKYWSRKQIEKTIKLLAADLYHARGRVYLPADVSTFVEAIKYNPSAQVLLPQLHYLEYLNCLRLKDIMRCTESLRTSFDLRIKPNTSELNKGTPYAAYNFAVFYRLLGFEKDSMLFLEEAFQAGHSAADATCLHYCHNLWSTFLEKPYTEAIVTVTKEVDKHMAYLHSLNVLANAYEYQFQGLPPEEIIYAIWHYNACDIEEVESVLLLSLGSFFAVFGWHDLIAFACQTILYSELRWPTRSFCGALCLFAQCVLLEGDTELALEMMRYGDKIFGLDSSAAGQLFGRQHGLFKALFSFLGHKPVPDEVVLCIAAYDDDEELFWRAYNKMIQNHFEEAEILLWRLQEKHFGKSSSKRELKLRCLLLQAELKGLSGKPTTALKHLFEALELASSVYSDHYISLCLTDIASIQCDLGLVKTASRTIFQELRSTSRSSCPIVTAKLNLVTMKLRLACAAPISLNNQKYYLILLEESRKIFQRWDNSYRLSQVSYLKEKLQERCDGMDCASNGVTYLNLYEFQCAKRFCFTDLELQHPGMCRSPKITAKVKKLQNFVKPKKMKKCEVDDCLCDYGYFPVCGSNGITYGNACILNCSKICIPGLQQIHLGPCAASIIFRDNIPNKYFTYTFNSSNLRLLFDTIRSCLTSDRN</sequence>
<feature type="compositionally biased region" description="Polar residues" evidence="7">
    <location>
        <begin position="399"/>
        <end position="410"/>
    </location>
</feature>
<evidence type="ECO:0000256" key="4">
    <source>
        <dbReference type="ARBA" id="ARBA00022776"/>
    </source>
</evidence>
<keyword evidence="10" id="KW-1185">Reference proteome</keyword>
<gene>
    <name evidence="9" type="ORF">AFUS01_LOCUS37072</name>
</gene>
<proteinExistence type="inferred from homology"/>
<evidence type="ECO:0000256" key="1">
    <source>
        <dbReference type="ARBA" id="ARBA00007450"/>
    </source>
</evidence>
<organism evidence="9 10">
    <name type="scientific">Allacma fusca</name>
    <dbReference type="NCBI Taxonomy" id="39272"/>
    <lineage>
        <taxon>Eukaryota</taxon>
        <taxon>Metazoa</taxon>
        <taxon>Ecdysozoa</taxon>
        <taxon>Arthropoda</taxon>
        <taxon>Hexapoda</taxon>
        <taxon>Collembola</taxon>
        <taxon>Symphypleona</taxon>
        <taxon>Sminthuridae</taxon>
        <taxon>Allacma</taxon>
    </lineage>
</organism>
<evidence type="ECO:0000256" key="2">
    <source>
        <dbReference type="ARBA" id="ARBA00016066"/>
    </source>
</evidence>
<dbReference type="GO" id="GO:0051301">
    <property type="term" value="P:cell division"/>
    <property type="evidence" value="ECO:0007669"/>
    <property type="project" value="UniProtKB-KW"/>
</dbReference>
<dbReference type="SMART" id="SM00280">
    <property type="entry name" value="KAZAL"/>
    <property type="match status" value="2"/>
</dbReference>
<feature type="region of interest" description="Disordered" evidence="7">
    <location>
        <begin position="384"/>
        <end position="419"/>
    </location>
</feature>
<dbReference type="GO" id="GO:0070979">
    <property type="term" value="P:protein K11-linked ubiquitination"/>
    <property type="evidence" value="ECO:0007669"/>
    <property type="project" value="TreeGrafter"/>
</dbReference>
<evidence type="ECO:0000256" key="5">
    <source>
        <dbReference type="ARBA" id="ARBA00022786"/>
    </source>
</evidence>
<keyword evidence="4" id="KW-0498">Mitosis</keyword>
<dbReference type="Pfam" id="PF07648">
    <property type="entry name" value="Kazal_2"/>
    <property type="match status" value="2"/>
</dbReference>
<dbReference type="CDD" id="cd00104">
    <property type="entry name" value="KAZAL_FS"/>
    <property type="match status" value="2"/>
</dbReference>
<name>A0A8J2L6E0_9HEXA</name>
<feature type="compositionally biased region" description="Low complexity" evidence="7">
    <location>
        <begin position="224"/>
        <end position="235"/>
    </location>
</feature>
<evidence type="ECO:0000313" key="10">
    <source>
        <dbReference type="Proteomes" id="UP000708208"/>
    </source>
</evidence>
<feature type="region of interest" description="Disordered" evidence="7">
    <location>
        <begin position="327"/>
        <end position="364"/>
    </location>
</feature>
<dbReference type="PROSITE" id="PS51465">
    <property type="entry name" value="KAZAL_2"/>
    <property type="match status" value="1"/>
</dbReference>
<dbReference type="GO" id="GO:0045842">
    <property type="term" value="P:positive regulation of mitotic metaphase/anaphase transition"/>
    <property type="evidence" value="ECO:0007669"/>
    <property type="project" value="TreeGrafter"/>
</dbReference>
<evidence type="ECO:0000313" key="9">
    <source>
        <dbReference type="EMBL" id="CAG7827061.1"/>
    </source>
</evidence>
<evidence type="ECO:0000259" key="8">
    <source>
        <dbReference type="PROSITE" id="PS51465"/>
    </source>
</evidence>
<dbReference type="EMBL" id="CAJVCH010542126">
    <property type="protein sequence ID" value="CAG7827061.1"/>
    <property type="molecule type" value="Genomic_DNA"/>
</dbReference>
<feature type="compositionally biased region" description="Basic residues" evidence="7">
    <location>
        <begin position="342"/>
        <end position="361"/>
    </location>
</feature>
<protein>
    <recommendedName>
        <fullName evidence="2">Anaphase-promoting complex subunit 5</fullName>
    </recommendedName>
</protein>
<dbReference type="Proteomes" id="UP000708208">
    <property type="component" value="Unassembled WGS sequence"/>
</dbReference>
<dbReference type="GO" id="GO:0031145">
    <property type="term" value="P:anaphase-promoting complex-dependent catabolic process"/>
    <property type="evidence" value="ECO:0007669"/>
    <property type="project" value="TreeGrafter"/>
</dbReference>
<dbReference type="PANTHER" id="PTHR12830:SF9">
    <property type="entry name" value="ANAPHASE-PROMOTING COMPLEX SUBUNIT 5"/>
    <property type="match status" value="1"/>
</dbReference>
<dbReference type="PANTHER" id="PTHR12830">
    <property type="entry name" value="ANAPHASE-PROMOTING COMPLEX SUBUNIT 5"/>
    <property type="match status" value="1"/>
</dbReference>
<evidence type="ECO:0000256" key="3">
    <source>
        <dbReference type="ARBA" id="ARBA00022618"/>
    </source>
</evidence>
<feature type="region of interest" description="Disordered" evidence="7">
    <location>
        <begin position="211"/>
        <end position="241"/>
    </location>
</feature>
<dbReference type="GO" id="GO:0005680">
    <property type="term" value="C:anaphase-promoting complex"/>
    <property type="evidence" value="ECO:0007669"/>
    <property type="project" value="InterPro"/>
</dbReference>
<dbReference type="InterPro" id="IPR002350">
    <property type="entry name" value="Kazal_dom"/>
</dbReference>
<dbReference type="AlphaFoldDB" id="A0A8J2L6E0"/>
<evidence type="ECO:0000256" key="7">
    <source>
        <dbReference type="SAM" id="MobiDB-lite"/>
    </source>
</evidence>
<dbReference type="Pfam" id="PF12862">
    <property type="entry name" value="ANAPC5"/>
    <property type="match status" value="1"/>
</dbReference>
<feature type="domain" description="Kazal-like" evidence="8">
    <location>
        <begin position="1013"/>
        <end position="1067"/>
    </location>
</feature>
<comment type="caution">
    <text evidence="9">The sequence shown here is derived from an EMBL/GenBank/DDBJ whole genome shotgun (WGS) entry which is preliminary data.</text>
</comment>
<keyword evidence="5" id="KW-0833">Ubl conjugation pathway</keyword>
<dbReference type="InterPro" id="IPR026000">
    <property type="entry name" value="Apc5_dom"/>
</dbReference>